<dbReference type="SUPFAM" id="SSF47336">
    <property type="entry name" value="ACP-like"/>
    <property type="match status" value="1"/>
</dbReference>
<dbReference type="SUPFAM" id="SSF56801">
    <property type="entry name" value="Acetyl-CoA synthetase-like"/>
    <property type="match status" value="1"/>
</dbReference>
<evidence type="ECO:0000313" key="3">
    <source>
        <dbReference type="Proteomes" id="UP000001219"/>
    </source>
</evidence>
<dbReference type="GO" id="GO:0016878">
    <property type="term" value="F:acid-thiol ligase activity"/>
    <property type="evidence" value="ECO:0007669"/>
    <property type="project" value="UniProtKB-ARBA"/>
</dbReference>
<dbReference type="PROSITE" id="PS00455">
    <property type="entry name" value="AMP_BINDING"/>
    <property type="match status" value="1"/>
</dbReference>
<dbReference type="KEGG" id="gbr:Gbro_0643"/>
<dbReference type="EMBL" id="CP001802">
    <property type="protein sequence ID" value="ACY19969.1"/>
    <property type="molecule type" value="Genomic_DNA"/>
</dbReference>
<organism evidence="2 3">
    <name type="scientific">Gordonia bronchialis (strain ATCC 25592 / DSM 43247 / BCRC 13721 / JCM 3198 / KCTC 3076 / NBRC 16047 / NCTC 10667)</name>
    <name type="common">Rhodococcus bronchialis</name>
    <dbReference type="NCBI Taxonomy" id="526226"/>
    <lineage>
        <taxon>Bacteria</taxon>
        <taxon>Bacillati</taxon>
        <taxon>Actinomycetota</taxon>
        <taxon>Actinomycetes</taxon>
        <taxon>Mycobacteriales</taxon>
        <taxon>Gordoniaceae</taxon>
        <taxon>Gordonia</taxon>
    </lineage>
</organism>
<dbReference type="InterPro" id="IPR025110">
    <property type="entry name" value="AMP-bd_C"/>
</dbReference>
<dbReference type="Gene3D" id="1.10.1200.10">
    <property type="entry name" value="ACP-like"/>
    <property type="match status" value="1"/>
</dbReference>
<dbReference type="STRING" id="526226.Gbro_0643"/>
<dbReference type="Pfam" id="PF00501">
    <property type="entry name" value="AMP-binding"/>
    <property type="match status" value="1"/>
</dbReference>
<keyword evidence="3" id="KW-1185">Reference proteome</keyword>
<reference evidence="3" key="1">
    <citation type="submission" date="2009-10" db="EMBL/GenBank/DDBJ databases">
        <title>The complete chromosome of Gordonia bronchialis DSM 43247.</title>
        <authorList>
            <consortium name="US DOE Joint Genome Institute (JGI-PGF)"/>
            <person name="Lucas S."/>
            <person name="Copeland A."/>
            <person name="Lapidus A."/>
            <person name="Glavina del Rio T."/>
            <person name="Dalin E."/>
            <person name="Tice H."/>
            <person name="Bruce D."/>
            <person name="Goodwin L."/>
            <person name="Pitluck S."/>
            <person name="Kyrpides N."/>
            <person name="Mavromatis K."/>
            <person name="Ivanova N."/>
            <person name="Ovchinnikova G."/>
            <person name="Saunders E."/>
            <person name="Brettin T."/>
            <person name="Detter J.C."/>
            <person name="Han C."/>
            <person name="Larimer F."/>
            <person name="Land M."/>
            <person name="Hauser L."/>
            <person name="Markowitz V."/>
            <person name="Cheng J.-F."/>
            <person name="Hugenholtz P."/>
            <person name="Woyke T."/>
            <person name="Wu D."/>
            <person name="Jando M."/>
            <person name="Schneider S."/>
            <person name="Goeker M."/>
            <person name="Klenk H.-P."/>
            <person name="Eisen J.A."/>
        </authorList>
    </citation>
    <scope>NUCLEOTIDE SEQUENCE [LARGE SCALE GENOMIC DNA]</scope>
    <source>
        <strain evidence="3">ATCC 25592 / DSM 43247 / BCRC 13721 / JCM 3198 / KCTC 3076 / NBRC 16047 / NCTC 10667</strain>
    </source>
</reference>
<evidence type="ECO:0000313" key="2">
    <source>
        <dbReference type="EMBL" id="ACY19969.1"/>
    </source>
</evidence>
<dbReference type="InterPro" id="IPR009081">
    <property type="entry name" value="PP-bd_ACP"/>
</dbReference>
<dbReference type="InterPro" id="IPR000873">
    <property type="entry name" value="AMP-dep_synth/lig_dom"/>
</dbReference>
<protein>
    <submittedName>
        <fullName evidence="2">AMP-dependent synthetase and ligase</fullName>
    </submittedName>
</protein>
<dbReference type="Proteomes" id="UP000001219">
    <property type="component" value="Chromosome"/>
</dbReference>
<name>D0L282_GORB4</name>
<keyword evidence="2" id="KW-0436">Ligase</keyword>
<dbReference type="PANTHER" id="PTHR43767:SF1">
    <property type="entry name" value="NONRIBOSOMAL PEPTIDE SYNTHASE PES1 (EUROFUNG)-RELATED"/>
    <property type="match status" value="1"/>
</dbReference>
<gene>
    <name evidence="2" type="ordered locus">Gbro_0643</name>
</gene>
<feature type="domain" description="Carrier" evidence="1">
    <location>
        <begin position="558"/>
        <end position="635"/>
    </location>
</feature>
<dbReference type="eggNOG" id="COG1021">
    <property type="taxonomic scope" value="Bacteria"/>
</dbReference>
<dbReference type="Gene3D" id="3.30.300.30">
    <property type="match status" value="1"/>
</dbReference>
<dbReference type="Pfam" id="PF00550">
    <property type="entry name" value="PP-binding"/>
    <property type="match status" value="1"/>
</dbReference>
<dbReference type="Gene3D" id="3.40.50.980">
    <property type="match status" value="2"/>
</dbReference>
<dbReference type="InterPro" id="IPR050237">
    <property type="entry name" value="ATP-dep_AMP-bd_enzyme"/>
</dbReference>
<dbReference type="PANTHER" id="PTHR43767">
    <property type="entry name" value="LONG-CHAIN-FATTY-ACID--COA LIGASE"/>
    <property type="match status" value="1"/>
</dbReference>
<dbReference type="AlphaFoldDB" id="D0L282"/>
<evidence type="ECO:0000259" key="1">
    <source>
        <dbReference type="PROSITE" id="PS50075"/>
    </source>
</evidence>
<dbReference type="InterPro" id="IPR020845">
    <property type="entry name" value="AMP-binding_CS"/>
</dbReference>
<dbReference type="Pfam" id="PF13193">
    <property type="entry name" value="AMP-binding_C"/>
    <property type="match status" value="1"/>
</dbReference>
<dbReference type="HOGENOM" id="CLU_000022_59_7_11"/>
<sequence>MVSTGGNHLGYPDYRLARVTGYPPDFARRYRERGYWIGQTHTALLESAADAHPDRVAVIDDRRTLTYRQLLDSSRSLAHGFTGLGLDPGARVVVQMPNVGEYLEVVFALFDAGLIPVFALASHGRAEIDDLVTRAEASAYVTVDAFSATRYADIAAAIQTAHQSVAVVVAPLGGSDSPLPDGVIGLDDLRTGTAGSTGRSSSPADIAFLQLSGGTTGVPKLIGRTHDDYLYSVRESARISGLSPESVFGVVLPVSHNFTMSSPGVLGAIHAGARIVMVGSPDAGTVFGAVARHRITHLSAVPPLVAAWLDSPARTAHDVSSLQVLQVGGAKLSRALAERVPDAFGVCLQQVFGMAEGLVNYTRLDDDAETIVDTQGRPISPDDEIRVVGPDGGEVPDGSAGALQTRGPYTIRNYWGGVSPESFTPDGFYITGDIVVRDARGYLRVVGRDKDQINRAGEKIAPEEVENHLLSHPAVRDASVVGVPDDRLGEHIRAYVIPASSAGQELPDEVGIRGYLRERGLAAFKIPDEILVVDEFPTTPVGKVSKNAQRADTSAPAPDAGVDRDTILADVAEKLGLGPAALSGTIPLADTGIDSLALMALLDKWRAQGAAGLDFEELATAETVDDLIAGVLAAHARRGS</sequence>
<dbReference type="Gene3D" id="2.30.38.10">
    <property type="entry name" value="Luciferase, Domain 3"/>
    <property type="match status" value="1"/>
</dbReference>
<accession>D0L282</accession>
<dbReference type="PROSITE" id="PS50075">
    <property type="entry name" value="CARRIER"/>
    <property type="match status" value="1"/>
</dbReference>
<dbReference type="InterPro" id="IPR045851">
    <property type="entry name" value="AMP-bd_C_sf"/>
</dbReference>
<reference evidence="2 3" key="2">
    <citation type="journal article" date="2010" name="Stand. Genomic Sci.">
        <title>Complete genome sequence of Gordonia bronchialis type strain (3410).</title>
        <authorList>
            <person name="Ivanova N."/>
            <person name="Sikorski J."/>
            <person name="Jando M."/>
            <person name="Lapidus A."/>
            <person name="Nolan M."/>
            <person name="Lucas S."/>
            <person name="Del Rio T.G."/>
            <person name="Tice H."/>
            <person name="Copeland A."/>
            <person name="Cheng J.F."/>
            <person name="Chen F."/>
            <person name="Bruce D."/>
            <person name="Goodwin L."/>
            <person name="Pitluck S."/>
            <person name="Mavromatis K."/>
            <person name="Ovchinnikova G."/>
            <person name="Pati A."/>
            <person name="Chen A."/>
            <person name="Palaniappan K."/>
            <person name="Land M."/>
            <person name="Hauser L."/>
            <person name="Chang Y.J."/>
            <person name="Jeffries C.D."/>
            <person name="Chain P."/>
            <person name="Saunders E."/>
            <person name="Han C."/>
            <person name="Detter J.C."/>
            <person name="Brettin T."/>
            <person name="Rohde M."/>
            <person name="Goker M."/>
            <person name="Bristow J."/>
            <person name="Eisen J.A."/>
            <person name="Markowitz V."/>
            <person name="Hugenholtz P."/>
            <person name="Klenk H.P."/>
            <person name="Kyrpides N.C."/>
        </authorList>
    </citation>
    <scope>NUCLEOTIDE SEQUENCE [LARGE SCALE GENOMIC DNA]</scope>
    <source>
        <strain evidence="3">ATCC 25592 / DSM 43247 / BCRC 13721 / JCM 3198 / KCTC 3076 / NBRC 16047 / NCTC 10667</strain>
    </source>
</reference>
<proteinExistence type="predicted"/>
<dbReference type="InterPro" id="IPR036736">
    <property type="entry name" value="ACP-like_sf"/>
</dbReference>